<keyword evidence="2" id="KW-1185">Reference proteome</keyword>
<reference evidence="1" key="1">
    <citation type="submission" date="2021-08" db="EMBL/GenBank/DDBJ databases">
        <title>Hoeflea bacterium WL0058 sp. nov., isolated from the sediment.</title>
        <authorList>
            <person name="Wang L."/>
            <person name="Zhang D."/>
        </authorList>
    </citation>
    <scope>NUCLEOTIDE SEQUENCE</scope>
    <source>
        <strain evidence="1">WL0058</strain>
    </source>
</reference>
<dbReference type="SUPFAM" id="SSF51621">
    <property type="entry name" value="Phosphoenolpyruvate/pyruvate domain"/>
    <property type="match status" value="1"/>
</dbReference>
<dbReference type="AlphaFoldDB" id="A0AAE2ZJY8"/>
<comment type="caution">
    <text evidence="1">The sequence shown here is derived from an EMBL/GenBank/DDBJ whole genome shotgun (WGS) entry which is preliminary data.</text>
</comment>
<proteinExistence type="predicted"/>
<name>A0AAE2ZJY8_9HYPH</name>
<dbReference type="InterPro" id="IPR039556">
    <property type="entry name" value="ICL/PEPM"/>
</dbReference>
<dbReference type="RefSeq" id="WP_220226612.1">
    <property type="nucleotide sequence ID" value="NZ_JAICBX010000001.1"/>
</dbReference>
<dbReference type="PANTHER" id="PTHR42905">
    <property type="entry name" value="PHOSPHOENOLPYRUVATE CARBOXYLASE"/>
    <property type="match status" value="1"/>
</dbReference>
<dbReference type="InterPro" id="IPR015813">
    <property type="entry name" value="Pyrv/PenolPyrv_kinase-like_dom"/>
</dbReference>
<dbReference type="Gene3D" id="3.20.20.60">
    <property type="entry name" value="Phosphoenolpyruvate-binding domains"/>
    <property type="match status" value="1"/>
</dbReference>
<organism evidence="1 2">
    <name type="scientific">Flavimaribacter sediminis</name>
    <dbReference type="NCBI Taxonomy" id="2865987"/>
    <lineage>
        <taxon>Bacteria</taxon>
        <taxon>Pseudomonadati</taxon>
        <taxon>Pseudomonadota</taxon>
        <taxon>Alphaproteobacteria</taxon>
        <taxon>Hyphomicrobiales</taxon>
        <taxon>Rhizobiaceae</taxon>
        <taxon>Flavimaribacter</taxon>
    </lineage>
</organism>
<dbReference type="InterPro" id="IPR040442">
    <property type="entry name" value="Pyrv_kinase-like_dom_sf"/>
</dbReference>
<dbReference type="Proteomes" id="UP001196509">
    <property type="component" value="Unassembled WGS sequence"/>
</dbReference>
<dbReference type="PANTHER" id="PTHR42905:SF5">
    <property type="entry name" value="CARBOXYVINYL-CARBOXYPHOSPHONATE PHOSPHORYLMUTASE, CHLOROPLASTIC"/>
    <property type="match status" value="1"/>
</dbReference>
<dbReference type="Pfam" id="PF13714">
    <property type="entry name" value="PEP_mutase"/>
    <property type="match status" value="1"/>
</dbReference>
<protein>
    <submittedName>
        <fullName evidence="1">Isocitrate lyase/PEP mutase family protein</fullName>
    </submittedName>
</protein>
<sequence>MADPALKNAIRSGDLILAPGVFEMISALIADEVGFKALYVTGYGTVASYLGLPDAGIATYSDMIDRVASIAGRTKTPVIADADTGYGGLLNVRHTVRGYEQAGVTAIQLEDQEFPKKCGHTPNRRVVPLEDMIRKIEVAIDSRRSDDFLIIARTDARTGLGLDEAIKRGKAFAKAGADIVFVESPESEEEMQRVADEIDAPLMANIVNGGRTPLLSADTLQSLGFAVAIHPAIGFLSMGAALKNAYTDLYRNGETSKAIDLYDFQQFNELLGFPDIWEFEKKYVSA</sequence>
<accession>A0AAE2ZJY8</accession>
<dbReference type="GO" id="GO:0016833">
    <property type="term" value="F:oxo-acid-lyase activity"/>
    <property type="evidence" value="ECO:0007669"/>
    <property type="project" value="UniProtKB-ARBA"/>
</dbReference>
<dbReference type="CDD" id="cd00377">
    <property type="entry name" value="ICL_PEPM"/>
    <property type="match status" value="1"/>
</dbReference>
<gene>
    <name evidence="1" type="ORF">K1W69_01765</name>
</gene>
<evidence type="ECO:0000313" key="2">
    <source>
        <dbReference type="Proteomes" id="UP001196509"/>
    </source>
</evidence>
<evidence type="ECO:0000313" key="1">
    <source>
        <dbReference type="EMBL" id="MBW8635895.1"/>
    </source>
</evidence>
<keyword evidence="1" id="KW-0456">Lyase</keyword>
<dbReference type="EMBL" id="JAICBX010000001">
    <property type="protein sequence ID" value="MBW8635895.1"/>
    <property type="molecule type" value="Genomic_DNA"/>
</dbReference>